<name>A0A4P9W5X4_9FUNG</name>
<evidence type="ECO:0000313" key="1">
    <source>
        <dbReference type="EMBL" id="RKO87362.1"/>
    </source>
</evidence>
<protein>
    <submittedName>
        <fullName evidence="1">Uncharacterized protein</fullName>
    </submittedName>
</protein>
<gene>
    <name evidence="1" type="ORF">BDK51DRAFT_33943</name>
</gene>
<dbReference type="EMBL" id="KZ997478">
    <property type="protein sequence ID" value="RKO87362.1"/>
    <property type="molecule type" value="Genomic_DNA"/>
</dbReference>
<dbReference type="OrthoDB" id="2409325at2759"/>
<keyword evidence="2" id="KW-1185">Reference proteome</keyword>
<feature type="non-terminal residue" evidence="1">
    <location>
        <position position="402"/>
    </location>
</feature>
<proteinExistence type="predicted"/>
<evidence type="ECO:0000313" key="2">
    <source>
        <dbReference type="Proteomes" id="UP000269721"/>
    </source>
</evidence>
<dbReference type="AlphaFoldDB" id="A0A4P9W5X4"/>
<reference evidence="2" key="1">
    <citation type="journal article" date="2018" name="Nat. Microbiol.">
        <title>Leveraging single-cell genomics to expand the fungal tree of life.</title>
        <authorList>
            <person name="Ahrendt S.R."/>
            <person name="Quandt C.A."/>
            <person name="Ciobanu D."/>
            <person name="Clum A."/>
            <person name="Salamov A."/>
            <person name="Andreopoulos B."/>
            <person name="Cheng J.F."/>
            <person name="Woyke T."/>
            <person name="Pelin A."/>
            <person name="Henrissat B."/>
            <person name="Reynolds N.K."/>
            <person name="Benny G.L."/>
            <person name="Smith M.E."/>
            <person name="James T.Y."/>
            <person name="Grigoriev I.V."/>
        </authorList>
    </citation>
    <scope>NUCLEOTIDE SEQUENCE [LARGE SCALE GENOMIC DNA]</scope>
</reference>
<accession>A0A4P9W5X4</accession>
<organism evidence="1 2">
    <name type="scientific">Blyttiomyces helicus</name>
    <dbReference type="NCBI Taxonomy" id="388810"/>
    <lineage>
        <taxon>Eukaryota</taxon>
        <taxon>Fungi</taxon>
        <taxon>Fungi incertae sedis</taxon>
        <taxon>Chytridiomycota</taxon>
        <taxon>Chytridiomycota incertae sedis</taxon>
        <taxon>Chytridiomycetes</taxon>
        <taxon>Chytridiomycetes incertae sedis</taxon>
        <taxon>Blyttiomyces</taxon>
    </lineage>
</organism>
<dbReference type="Proteomes" id="UP000269721">
    <property type="component" value="Unassembled WGS sequence"/>
</dbReference>
<sequence>MESGIIAGAWCLRGPLAAGGVWNVECLGNGNEFPPDLLQLAGGPVPLKEMHSSPQPSTASLIPPHSSNFLVKPIGPLAQMLDEATSSLTPLDPPSALPARNKLLAQAAAASLNVNLLTMTRKERRARMREEAAAAAAAAEAPAASVLKASTASLPIEEEPEPSANPFAEIINKRLRTQRKKLTKIEKYESTDKKDLLPEQVQAIEKKPACAALVKELDEIIKSYAAVELEEAKTAKQKRQAVAEAEAQKLRAVERELKVLPTLTYPLPEEHYAALNYFKLVMTGCDTNESFWFLDKSTFIDSAFSHLQKYLEASQEEIYPGVTYSQIDNIITSILTPPAVPKFGVDTEEAISPVLAEGEVPSDEIVESDVHTLVPEAAEQQQQRHVIPPVAPGISFFTPSQL</sequence>